<reference evidence="1 2" key="1">
    <citation type="submission" date="2017-02" db="EMBL/GenBank/DDBJ databases">
        <authorList>
            <person name="Peterson S.W."/>
        </authorList>
    </citation>
    <scope>NUCLEOTIDE SEQUENCE [LARGE SCALE GENOMIC DNA]</scope>
    <source>
        <strain evidence="1 2">B Ar 00.02</strain>
    </source>
</reference>
<name>A0A1R4GNK5_9MICC</name>
<protein>
    <recommendedName>
        <fullName evidence="3">PAC2 family protein</fullName>
    </recommendedName>
</protein>
<accession>A0A1R4GNK5</accession>
<gene>
    <name evidence="1" type="ORF">FM101_12005</name>
</gene>
<dbReference type="Gene3D" id="3.40.50.10900">
    <property type="entry name" value="PAC-like subunit"/>
    <property type="match status" value="1"/>
</dbReference>
<dbReference type="Pfam" id="PF09754">
    <property type="entry name" value="PAC2"/>
    <property type="match status" value="1"/>
</dbReference>
<evidence type="ECO:0000313" key="1">
    <source>
        <dbReference type="EMBL" id="SJM69759.1"/>
    </source>
</evidence>
<dbReference type="InterPro" id="IPR008492">
    <property type="entry name" value="Rv2714-like"/>
</dbReference>
<dbReference type="AlphaFoldDB" id="A0A1R4GNK5"/>
<dbReference type="EMBL" id="FUHW01000038">
    <property type="protein sequence ID" value="SJM69759.1"/>
    <property type="molecule type" value="Genomic_DNA"/>
</dbReference>
<organism evidence="1 2">
    <name type="scientific">Arthrobacter rhombi</name>
    <dbReference type="NCBI Taxonomy" id="71253"/>
    <lineage>
        <taxon>Bacteria</taxon>
        <taxon>Bacillati</taxon>
        <taxon>Actinomycetota</taxon>
        <taxon>Actinomycetes</taxon>
        <taxon>Micrococcales</taxon>
        <taxon>Micrococcaceae</taxon>
        <taxon>Arthrobacter</taxon>
    </lineage>
</organism>
<dbReference type="InterPro" id="IPR038389">
    <property type="entry name" value="PSMG2_sf"/>
</dbReference>
<evidence type="ECO:0008006" key="3">
    <source>
        <dbReference type="Google" id="ProtNLM"/>
    </source>
</evidence>
<dbReference type="Gene3D" id="1.10.287.100">
    <property type="match status" value="1"/>
</dbReference>
<dbReference type="Proteomes" id="UP000195913">
    <property type="component" value="Unassembled WGS sequence"/>
</dbReference>
<keyword evidence="2" id="KW-1185">Reference proteome</keyword>
<dbReference type="InterPro" id="IPR019151">
    <property type="entry name" value="Proteasome_assmbl_chaperone_2"/>
</dbReference>
<evidence type="ECO:0000313" key="2">
    <source>
        <dbReference type="Proteomes" id="UP000195913"/>
    </source>
</evidence>
<sequence length="320" mass="34698">MPESLEGDTMLDPLSLVRLDDEVVDEVRLQGLGMLVSLAGHADAGQLSQQIRRELLGHLDSELIASFDADQLVNYRERRPQISLAADHFTDYAAPVIELHRLTDGLGTDFLFLTGSEPDFQWERFAAAVVLLARGLNVSLTAGIGAAPLPVPHTRRIGVTVHGNRPDLREGISTWNPSAQIPAAAAHLVEMRLDADGRDVVGYDLHVPHYLADSEYPQVAVAAMEFLGAALGLGLPSDHLREAARKVEGQIAEQVADAPDVQRMVANFEKRFDAHEPEAERRSLLLTADEVVPDGEDLGMAAEAFLSSQAAKADPEENGQ</sequence>
<dbReference type="SUPFAM" id="SSF159659">
    <property type="entry name" value="Cgl1923-like"/>
    <property type="match status" value="1"/>
</dbReference>
<proteinExistence type="predicted"/>
<dbReference type="PIRSF" id="PIRSF028754">
    <property type="entry name" value="UCP028754"/>
    <property type="match status" value="1"/>
</dbReference>